<organism evidence="1 2">
    <name type="scientific">Portunus trituberculatus</name>
    <name type="common">Swimming crab</name>
    <name type="synonym">Neptunus trituberculatus</name>
    <dbReference type="NCBI Taxonomy" id="210409"/>
    <lineage>
        <taxon>Eukaryota</taxon>
        <taxon>Metazoa</taxon>
        <taxon>Ecdysozoa</taxon>
        <taxon>Arthropoda</taxon>
        <taxon>Crustacea</taxon>
        <taxon>Multicrustacea</taxon>
        <taxon>Malacostraca</taxon>
        <taxon>Eumalacostraca</taxon>
        <taxon>Eucarida</taxon>
        <taxon>Decapoda</taxon>
        <taxon>Pleocyemata</taxon>
        <taxon>Brachyura</taxon>
        <taxon>Eubrachyura</taxon>
        <taxon>Portunoidea</taxon>
        <taxon>Portunidae</taxon>
        <taxon>Portuninae</taxon>
        <taxon>Portunus</taxon>
    </lineage>
</organism>
<dbReference type="Proteomes" id="UP000324222">
    <property type="component" value="Unassembled WGS sequence"/>
</dbReference>
<name>A0A5B7IPE5_PORTR</name>
<evidence type="ECO:0000313" key="2">
    <source>
        <dbReference type="Proteomes" id="UP000324222"/>
    </source>
</evidence>
<evidence type="ECO:0000313" key="1">
    <source>
        <dbReference type="EMBL" id="MPC83476.1"/>
    </source>
</evidence>
<accession>A0A5B7IPE5</accession>
<protein>
    <submittedName>
        <fullName evidence="1">Uncharacterized protein</fullName>
    </submittedName>
</protein>
<reference evidence="1 2" key="1">
    <citation type="submission" date="2019-05" db="EMBL/GenBank/DDBJ databases">
        <title>Another draft genome of Portunus trituberculatus and its Hox gene families provides insights of decapod evolution.</title>
        <authorList>
            <person name="Jeong J.-H."/>
            <person name="Song I."/>
            <person name="Kim S."/>
            <person name="Choi T."/>
            <person name="Kim D."/>
            <person name="Ryu S."/>
            <person name="Kim W."/>
        </authorList>
    </citation>
    <scope>NUCLEOTIDE SEQUENCE [LARGE SCALE GENOMIC DNA]</scope>
    <source>
        <tissue evidence="1">Muscle</tissue>
    </source>
</reference>
<gene>
    <name evidence="1" type="ORF">E2C01_078187</name>
</gene>
<keyword evidence="2" id="KW-1185">Reference proteome</keyword>
<dbReference type="AlphaFoldDB" id="A0A5B7IPE5"/>
<comment type="caution">
    <text evidence="1">The sequence shown here is derived from an EMBL/GenBank/DDBJ whole genome shotgun (WGS) entry which is preliminary data.</text>
</comment>
<sequence>MWQQWKAYSSLRSPARKPHLDVEDYSCRGEGDGWVTSEGDGLEAKTGKYGGGTSLCCLYHLTTPKLSHIGN</sequence>
<dbReference type="EMBL" id="VSRR010062621">
    <property type="protein sequence ID" value="MPC83476.1"/>
    <property type="molecule type" value="Genomic_DNA"/>
</dbReference>
<proteinExistence type="predicted"/>